<comment type="caution">
    <text evidence="2">The sequence shown here is derived from an EMBL/GenBank/DDBJ whole genome shotgun (WGS) entry which is preliminary data.</text>
</comment>
<evidence type="ECO:0000313" key="2">
    <source>
        <dbReference type="EMBL" id="KRM71149.1"/>
    </source>
</evidence>
<accession>A0A0R2AV89</accession>
<organism evidence="2 3">
    <name type="scientific">Lacticaseibacillus brantae DSM 23927</name>
    <dbReference type="NCBI Taxonomy" id="1423727"/>
    <lineage>
        <taxon>Bacteria</taxon>
        <taxon>Bacillati</taxon>
        <taxon>Bacillota</taxon>
        <taxon>Bacilli</taxon>
        <taxon>Lactobacillales</taxon>
        <taxon>Lactobacillaceae</taxon>
        <taxon>Lacticaseibacillus</taxon>
    </lineage>
</organism>
<proteinExistence type="predicted"/>
<dbReference type="AlphaFoldDB" id="A0A0R2AV89"/>
<dbReference type="STRING" id="1423727.FC34_GL001900"/>
<dbReference type="Proteomes" id="UP000051672">
    <property type="component" value="Unassembled WGS sequence"/>
</dbReference>
<reference evidence="2 3" key="1">
    <citation type="journal article" date="2015" name="Genome Announc.">
        <title>Expanding the biotechnology potential of lactobacilli through comparative genomics of 213 strains and associated genera.</title>
        <authorList>
            <person name="Sun Z."/>
            <person name="Harris H.M."/>
            <person name="McCann A."/>
            <person name="Guo C."/>
            <person name="Argimon S."/>
            <person name="Zhang W."/>
            <person name="Yang X."/>
            <person name="Jeffery I.B."/>
            <person name="Cooney J.C."/>
            <person name="Kagawa T.F."/>
            <person name="Liu W."/>
            <person name="Song Y."/>
            <person name="Salvetti E."/>
            <person name="Wrobel A."/>
            <person name="Rasinkangas P."/>
            <person name="Parkhill J."/>
            <person name="Rea M.C."/>
            <person name="O'Sullivan O."/>
            <person name="Ritari J."/>
            <person name="Douillard F.P."/>
            <person name="Paul Ross R."/>
            <person name="Yang R."/>
            <person name="Briner A.E."/>
            <person name="Felis G.E."/>
            <person name="de Vos W.M."/>
            <person name="Barrangou R."/>
            <person name="Klaenhammer T.R."/>
            <person name="Caufield P.W."/>
            <person name="Cui Y."/>
            <person name="Zhang H."/>
            <person name="O'Toole P.W."/>
        </authorList>
    </citation>
    <scope>NUCLEOTIDE SEQUENCE [LARGE SCALE GENOMIC DNA]</scope>
    <source>
        <strain evidence="2 3">DSM 23927</strain>
    </source>
</reference>
<evidence type="ECO:0000256" key="1">
    <source>
        <dbReference type="SAM" id="Phobius"/>
    </source>
</evidence>
<keyword evidence="1" id="KW-1133">Transmembrane helix</keyword>
<dbReference type="PATRIC" id="fig|1423727.3.peg.1924"/>
<keyword evidence="1" id="KW-0812">Transmembrane</keyword>
<gene>
    <name evidence="2" type="ORF">FC34_GL001900</name>
</gene>
<protein>
    <submittedName>
        <fullName evidence="2">Uncharacterized protein</fullName>
    </submittedName>
</protein>
<keyword evidence="3" id="KW-1185">Reference proteome</keyword>
<feature type="transmembrane region" description="Helical" evidence="1">
    <location>
        <begin position="79"/>
        <end position="98"/>
    </location>
</feature>
<dbReference type="RefSeq" id="WP_157052288.1">
    <property type="nucleotide sequence ID" value="NZ_AYZQ01000007.1"/>
</dbReference>
<sequence length="106" mass="11760">MMMVRRLIVFVLIGVALWPGIPTRADTGISQTGVGFSQQTEIDQPPISAPAAEGETVEVVSQTPSSQVDWLPQLSSQQSHRLVALGWLLIIISTYYYTMDIKKRSR</sequence>
<dbReference type="EMBL" id="AYZQ01000007">
    <property type="protein sequence ID" value="KRM71149.1"/>
    <property type="molecule type" value="Genomic_DNA"/>
</dbReference>
<name>A0A0R2AV89_9LACO</name>
<keyword evidence="1" id="KW-0472">Membrane</keyword>
<dbReference type="OrthoDB" id="10005703at2"/>
<evidence type="ECO:0000313" key="3">
    <source>
        <dbReference type="Proteomes" id="UP000051672"/>
    </source>
</evidence>